<evidence type="ECO:0000313" key="1">
    <source>
        <dbReference type="EMBL" id="CCO04208.1"/>
    </source>
</evidence>
<dbReference type="EMBL" id="HF545616">
    <property type="protein sequence ID" value="CCO04208.1"/>
    <property type="molecule type" value="Genomic_DNA"/>
</dbReference>
<accession>A0ABP1WEU4</accession>
<sequence>MLADEMMKIHEEDQYNDCYGRERMYLALQQRKDAGMLL</sequence>
<reference evidence="1 2" key="1">
    <citation type="journal article" date="2014" name="Int. J. Syst. Evol. Microbiol.">
        <title>Complete genome of a new Firmicutes species belonging to the dominant human colonic microbiota ('Ruminococcus bicirculans') reveals two chromosomes and a selective capacity to utilize plant glucans.</title>
        <authorList>
            <consortium name="NISC Comparative Sequencing Program"/>
            <person name="Wegmann U."/>
            <person name="Louis P."/>
            <person name="Goesmann A."/>
            <person name="Henrissat B."/>
            <person name="Duncan S.H."/>
            <person name="Flint H.J."/>
        </authorList>
    </citation>
    <scope>NUCLEOTIDE SEQUENCE [LARGE SCALE GENOMIC DNA]</scope>
    <source>
        <strain evidence="1 2">80/3</strain>
    </source>
</reference>
<name>A0ABP1WEU4_9FIRM</name>
<proteinExistence type="predicted"/>
<organism evidence="1 2">
    <name type="scientific">Ruminococcus bicirculans</name>
    <name type="common">ex Wegman et al. 2014</name>
    <dbReference type="NCBI Taxonomy" id="1160721"/>
    <lineage>
        <taxon>Bacteria</taxon>
        <taxon>Bacillati</taxon>
        <taxon>Bacillota</taxon>
        <taxon>Clostridia</taxon>
        <taxon>Eubacteriales</taxon>
        <taxon>Oscillospiraceae</taxon>
        <taxon>Ruminococcus</taxon>
    </lineage>
</organism>
<dbReference type="Proteomes" id="UP000027600">
    <property type="component" value="Chromosome I"/>
</dbReference>
<protein>
    <recommendedName>
        <fullName evidence="3">Transposase</fullName>
    </recommendedName>
</protein>
<keyword evidence="2" id="KW-1185">Reference proteome</keyword>
<evidence type="ECO:0008006" key="3">
    <source>
        <dbReference type="Google" id="ProtNLM"/>
    </source>
</evidence>
<evidence type="ECO:0000313" key="2">
    <source>
        <dbReference type="Proteomes" id="UP000027600"/>
    </source>
</evidence>
<gene>
    <name evidence="1" type="ORF">RBI_I00484</name>
</gene>